<comment type="caution">
    <text evidence="1">The sequence shown here is derived from an EMBL/GenBank/DDBJ whole genome shotgun (WGS) entry which is preliminary data.</text>
</comment>
<dbReference type="EMBL" id="BAABLX010000001">
    <property type="protein sequence ID" value="GAA4928454.1"/>
    <property type="molecule type" value="Genomic_DNA"/>
</dbReference>
<gene>
    <name evidence="1" type="ORF">GCM10025791_00080</name>
</gene>
<dbReference type="Proteomes" id="UP001409585">
    <property type="component" value="Unassembled WGS sequence"/>
</dbReference>
<proteinExistence type="predicted"/>
<dbReference type="AlphaFoldDB" id="A0AAV3TW43"/>
<accession>A0AAV3TW43</accession>
<sequence length="82" mass="9263">MQSAGEIVKNGGHAFLQVEASPLLGRGDDREHYDHWLPLTCEPVFYEDKITFATYSWGQQRCIDISVETFCDSFHGVVVASR</sequence>
<protein>
    <submittedName>
        <fullName evidence="1">Uncharacterized protein</fullName>
    </submittedName>
</protein>
<organism evidence="1 2">
    <name type="scientific">Halioxenophilus aromaticivorans</name>
    <dbReference type="NCBI Taxonomy" id="1306992"/>
    <lineage>
        <taxon>Bacteria</taxon>
        <taxon>Pseudomonadati</taxon>
        <taxon>Pseudomonadota</taxon>
        <taxon>Gammaproteobacteria</taxon>
        <taxon>Alteromonadales</taxon>
        <taxon>Alteromonadaceae</taxon>
        <taxon>Halioxenophilus</taxon>
    </lineage>
</organism>
<name>A0AAV3TW43_9ALTE</name>
<keyword evidence="2" id="KW-1185">Reference proteome</keyword>
<evidence type="ECO:0000313" key="1">
    <source>
        <dbReference type="EMBL" id="GAA4928454.1"/>
    </source>
</evidence>
<reference evidence="2" key="1">
    <citation type="journal article" date="2019" name="Int. J. Syst. Evol. Microbiol.">
        <title>The Global Catalogue of Microorganisms (GCM) 10K type strain sequencing project: providing services to taxonomists for standard genome sequencing and annotation.</title>
        <authorList>
            <consortium name="The Broad Institute Genomics Platform"/>
            <consortium name="The Broad Institute Genome Sequencing Center for Infectious Disease"/>
            <person name="Wu L."/>
            <person name="Ma J."/>
        </authorList>
    </citation>
    <scope>NUCLEOTIDE SEQUENCE [LARGE SCALE GENOMIC DNA]</scope>
    <source>
        <strain evidence="2">JCM 19134</strain>
    </source>
</reference>
<evidence type="ECO:0000313" key="2">
    <source>
        <dbReference type="Proteomes" id="UP001409585"/>
    </source>
</evidence>